<name>A0AAV7MAX9_PLEWA</name>
<sequence>MTSLRPAPAAFQQTQSDSAHFQCLLEDASTPRGTIRFQHGLSCVAGWTLQSRPDQPVGREVLPQGGAAVWSEPACEERAGKTVYASSQWLRLYIRMKTGILALVPIGGKIGSSACRL</sequence>
<evidence type="ECO:0000313" key="1">
    <source>
        <dbReference type="EMBL" id="KAJ1100657.1"/>
    </source>
</evidence>
<dbReference type="Proteomes" id="UP001066276">
    <property type="component" value="Chromosome 10"/>
</dbReference>
<accession>A0AAV7MAX9</accession>
<dbReference type="EMBL" id="JANPWB010000014">
    <property type="protein sequence ID" value="KAJ1100657.1"/>
    <property type="molecule type" value="Genomic_DNA"/>
</dbReference>
<gene>
    <name evidence="1" type="ORF">NDU88_005738</name>
</gene>
<comment type="caution">
    <text evidence="1">The sequence shown here is derived from an EMBL/GenBank/DDBJ whole genome shotgun (WGS) entry which is preliminary data.</text>
</comment>
<organism evidence="1 2">
    <name type="scientific">Pleurodeles waltl</name>
    <name type="common">Iberian ribbed newt</name>
    <dbReference type="NCBI Taxonomy" id="8319"/>
    <lineage>
        <taxon>Eukaryota</taxon>
        <taxon>Metazoa</taxon>
        <taxon>Chordata</taxon>
        <taxon>Craniata</taxon>
        <taxon>Vertebrata</taxon>
        <taxon>Euteleostomi</taxon>
        <taxon>Amphibia</taxon>
        <taxon>Batrachia</taxon>
        <taxon>Caudata</taxon>
        <taxon>Salamandroidea</taxon>
        <taxon>Salamandridae</taxon>
        <taxon>Pleurodelinae</taxon>
        <taxon>Pleurodeles</taxon>
    </lineage>
</organism>
<keyword evidence="2" id="KW-1185">Reference proteome</keyword>
<proteinExistence type="predicted"/>
<reference evidence="1" key="1">
    <citation type="journal article" date="2022" name="bioRxiv">
        <title>Sequencing and chromosome-scale assembly of the giantPleurodeles waltlgenome.</title>
        <authorList>
            <person name="Brown T."/>
            <person name="Elewa A."/>
            <person name="Iarovenko S."/>
            <person name="Subramanian E."/>
            <person name="Araus A.J."/>
            <person name="Petzold A."/>
            <person name="Susuki M."/>
            <person name="Suzuki K.-i.T."/>
            <person name="Hayashi T."/>
            <person name="Toyoda A."/>
            <person name="Oliveira C."/>
            <person name="Osipova E."/>
            <person name="Leigh N.D."/>
            <person name="Simon A."/>
            <person name="Yun M.H."/>
        </authorList>
    </citation>
    <scope>NUCLEOTIDE SEQUENCE</scope>
    <source>
        <strain evidence="1">20211129_DDA</strain>
        <tissue evidence="1">Liver</tissue>
    </source>
</reference>
<protein>
    <submittedName>
        <fullName evidence="1">Uncharacterized protein</fullName>
    </submittedName>
</protein>
<dbReference type="AlphaFoldDB" id="A0AAV7MAX9"/>
<evidence type="ECO:0000313" key="2">
    <source>
        <dbReference type="Proteomes" id="UP001066276"/>
    </source>
</evidence>